<keyword evidence="2" id="KW-1185">Reference proteome</keyword>
<proteinExistence type="predicted"/>
<reference evidence="1 2" key="1">
    <citation type="submission" date="2024-01" db="EMBL/GenBank/DDBJ databases">
        <title>The genomes of 5 underutilized Papilionoideae crops provide insights into root nodulation and disease resistanc.</title>
        <authorList>
            <person name="Jiang F."/>
        </authorList>
    </citation>
    <scope>NUCLEOTIDE SEQUENCE [LARGE SCALE GENOMIC DNA]</scope>
    <source>
        <strain evidence="1">LVBAO_FW01</strain>
        <tissue evidence="1">Leaves</tissue>
    </source>
</reference>
<accession>A0AAN9MUC9</accession>
<evidence type="ECO:0000313" key="1">
    <source>
        <dbReference type="EMBL" id="KAK7358689.1"/>
    </source>
</evidence>
<comment type="caution">
    <text evidence="1">The sequence shown here is derived from an EMBL/GenBank/DDBJ whole genome shotgun (WGS) entry which is preliminary data.</text>
</comment>
<sequence>MSEDFEVCLVFKIFQVRSLRLSQSLLLLPSSMHLEENRHGFAKNNKITTLNLKLRDSKLVLSGKWWLLNQSKKSKTTQHDEDIDFGTQKVKVGIKAKCFSLEEKVSLFMVGTQPIIAVFECSSQFFPGIC</sequence>
<organism evidence="1 2">
    <name type="scientific">Canavalia gladiata</name>
    <name type="common">Sword bean</name>
    <name type="synonym">Dolichos gladiatus</name>
    <dbReference type="NCBI Taxonomy" id="3824"/>
    <lineage>
        <taxon>Eukaryota</taxon>
        <taxon>Viridiplantae</taxon>
        <taxon>Streptophyta</taxon>
        <taxon>Embryophyta</taxon>
        <taxon>Tracheophyta</taxon>
        <taxon>Spermatophyta</taxon>
        <taxon>Magnoliopsida</taxon>
        <taxon>eudicotyledons</taxon>
        <taxon>Gunneridae</taxon>
        <taxon>Pentapetalae</taxon>
        <taxon>rosids</taxon>
        <taxon>fabids</taxon>
        <taxon>Fabales</taxon>
        <taxon>Fabaceae</taxon>
        <taxon>Papilionoideae</taxon>
        <taxon>50 kb inversion clade</taxon>
        <taxon>NPAAA clade</taxon>
        <taxon>indigoferoid/millettioid clade</taxon>
        <taxon>Phaseoleae</taxon>
        <taxon>Canavalia</taxon>
    </lineage>
</organism>
<dbReference type="Proteomes" id="UP001367508">
    <property type="component" value="Unassembled WGS sequence"/>
</dbReference>
<evidence type="ECO:0000313" key="2">
    <source>
        <dbReference type="Proteomes" id="UP001367508"/>
    </source>
</evidence>
<name>A0AAN9MUC9_CANGL</name>
<dbReference type="AlphaFoldDB" id="A0AAN9MUC9"/>
<gene>
    <name evidence="1" type="ORF">VNO77_00627</name>
</gene>
<protein>
    <submittedName>
        <fullName evidence="1">Uncharacterized protein</fullName>
    </submittedName>
</protein>
<dbReference type="EMBL" id="JAYMYQ010000001">
    <property type="protein sequence ID" value="KAK7358689.1"/>
    <property type="molecule type" value="Genomic_DNA"/>
</dbReference>